<dbReference type="RefSeq" id="WP_167606129.1">
    <property type="nucleotide sequence ID" value="NZ_SOYS01000001.1"/>
</dbReference>
<sequence length="340" mass="36259">MKNYTPARLRISAILSENLSLYLVLIGVFSLMFLLNGARFVHPQNLVSMAYQLPIVGLLAIGMMISMLSGGINLSIIATANFNGIIIAICLKYFTHDNMSISSHSVIILAVVIGLLSCLFIGVINGLLISLLKIPDILITLGTMTLISGISVVLTKGYTLSGFPPALLNIGNGNTLGLPNALLLFLLASIIASIILNKTRFGFSLYMMGSNPTATQYSGISLIKVSILQYALSSVFAVLTSLIMMGQLNSVKAGYADSYLLVAVLAAFLGKVSPFGGFGRVSGVVLAVIILQIISSGLNLMRLDPFMITATWGALVIFIVVFRGIATQLKKRVFAKEKSS</sequence>
<keyword evidence="4" id="KW-1003">Cell membrane</keyword>
<feature type="transmembrane region" description="Helical" evidence="9">
    <location>
        <begin position="106"/>
        <end position="130"/>
    </location>
</feature>
<feature type="transmembrane region" description="Helical" evidence="9">
    <location>
        <begin position="253"/>
        <end position="270"/>
    </location>
</feature>
<feature type="transmembrane region" description="Helical" evidence="9">
    <location>
        <begin position="46"/>
        <end position="65"/>
    </location>
</feature>
<feature type="transmembrane region" description="Helical" evidence="9">
    <location>
        <begin position="21"/>
        <end position="40"/>
    </location>
</feature>
<dbReference type="PANTHER" id="PTHR32196:SF21">
    <property type="entry name" value="ABC TRANSPORTER PERMEASE PROTEIN YPHD-RELATED"/>
    <property type="match status" value="1"/>
</dbReference>
<evidence type="ECO:0000256" key="5">
    <source>
        <dbReference type="ARBA" id="ARBA00022519"/>
    </source>
</evidence>
<keyword evidence="8 9" id="KW-0472">Membrane</keyword>
<feature type="transmembrane region" description="Helical" evidence="9">
    <location>
        <begin position="306"/>
        <end position="326"/>
    </location>
</feature>
<evidence type="ECO:0000256" key="3">
    <source>
        <dbReference type="ARBA" id="ARBA00022448"/>
    </source>
</evidence>
<evidence type="ECO:0000256" key="7">
    <source>
        <dbReference type="ARBA" id="ARBA00022989"/>
    </source>
</evidence>
<comment type="similarity">
    <text evidence="2">Belongs to the binding-protein-dependent transport system permease family. AraH/RbsC subfamily.</text>
</comment>
<name>A0ABX0VGY4_9ENTR</name>
<keyword evidence="6 9" id="KW-0812">Transmembrane</keyword>
<gene>
    <name evidence="10" type="ORF">E2L00_01745</name>
</gene>
<evidence type="ECO:0000256" key="6">
    <source>
        <dbReference type="ARBA" id="ARBA00022692"/>
    </source>
</evidence>
<accession>A0ABX0VGY4</accession>
<evidence type="ECO:0000313" key="10">
    <source>
        <dbReference type="EMBL" id="NIY46277.1"/>
    </source>
</evidence>
<dbReference type="Proteomes" id="UP000697927">
    <property type="component" value="Unassembled WGS sequence"/>
</dbReference>
<dbReference type="PANTHER" id="PTHR32196">
    <property type="entry name" value="ABC TRANSPORTER PERMEASE PROTEIN YPHD-RELATED-RELATED"/>
    <property type="match status" value="1"/>
</dbReference>
<keyword evidence="7 9" id="KW-1133">Transmembrane helix</keyword>
<reference evidence="10 11" key="1">
    <citation type="journal article" date="2020" name="Microorganisms">
        <title>Polyphasic Characterisation of Cedecea colo sp. nov., a New Enteric Bacterium Isolated from the Koala Hindgut.</title>
        <authorList>
            <person name="Boath J.M."/>
            <person name="Dakhal S."/>
            <person name="Van T.T.H."/>
            <person name="Moore R.J."/>
            <person name="Dekiwadia C."/>
            <person name="Macreadie I.G."/>
        </authorList>
    </citation>
    <scope>NUCLEOTIDE SEQUENCE [LARGE SCALE GENOMIC DNA]</scope>
    <source>
        <strain evidence="10 11">ZA</strain>
    </source>
</reference>
<proteinExistence type="inferred from homology"/>
<dbReference type="EMBL" id="SOYS01000001">
    <property type="protein sequence ID" value="NIY46277.1"/>
    <property type="molecule type" value="Genomic_DNA"/>
</dbReference>
<evidence type="ECO:0000313" key="11">
    <source>
        <dbReference type="Proteomes" id="UP000697927"/>
    </source>
</evidence>
<evidence type="ECO:0000256" key="2">
    <source>
        <dbReference type="ARBA" id="ARBA00007942"/>
    </source>
</evidence>
<keyword evidence="11" id="KW-1185">Reference proteome</keyword>
<keyword evidence="3" id="KW-0813">Transport</keyword>
<evidence type="ECO:0000256" key="9">
    <source>
        <dbReference type="SAM" id="Phobius"/>
    </source>
</evidence>
<comment type="caution">
    <text evidence="10">The sequence shown here is derived from an EMBL/GenBank/DDBJ whole genome shotgun (WGS) entry which is preliminary data.</text>
</comment>
<protein>
    <submittedName>
        <fullName evidence="10">ABC transporter permease</fullName>
    </submittedName>
</protein>
<keyword evidence="5" id="KW-0997">Cell inner membrane</keyword>
<feature type="transmembrane region" description="Helical" evidence="9">
    <location>
        <begin position="277"/>
        <end position="294"/>
    </location>
</feature>
<evidence type="ECO:0000256" key="4">
    <source>
        <dbReference type="ARBA" id="ARBA00022475"/>
    </source>
</evidence>
<feature type="transmembrane region" description="Helical" evidence="9">
    <location>
        <begin position="227"/>
        <end position="247"/>
    </location>
</feature>
<evidence type="ECO:0000256" key="8">
    <source>
        <dbReference type="ARBA" id="ARBA00023136"/>
    </source>
</evidence>
<dbReference type="CDD" id="cd06579">
    <property type="entry name" value="TM_PBP1_transp_AraH_like"/>
    <property type="match status" value="1"/>
</dbReference>
<feature type="transmembrane region" description="Helical" evidence="9">
    <location>
        <begin position="137"/>
        <end position="158"/>
    </location>
</feature>
<comment type="subcellular location">
    <subcellularLocation>
        <location evidence="1">Cell inner membrane</location>
        <topology evidence="1">Multi-pass membrane protein</topology>
    </subcellularLocation>
</comment>
<dbReference type="Pfam" id="PF02653">
    <property type="entry name" value="BPD_transp_2"/>
    <property type="match status" value="1"/>
</dbReference>
<feature type="transmembrane region" description="Helical" evidence="9">
    <location>
        <begin position="72"/>
        <end position="94"/>
    </location>
</feature>
<evidence type="ECO:0000256" key="1">
    <source>
        <dbReference type="ARBA" id="ARBA00004429"/>
    </source>
</evidence>
<organism evidence="10 11">
    <name type="scientific">Cedecea colo</name>
    <dbReference type="NCBI Taxonomy" id="2552946"/>
    <lineage>
        <taxon>Bacteria</taxon>
        <taxon>Pseudomonadati</taxon>
        <taxon>Pseudomonadota</taxon>
        <taxon>Gammaproteobacteria</taxon>
        <taxon>Enterobacterales</taxon>
        <taxon>Enterobacteriaceae</taxon>
        <taxon>Cedecea</taxon>
    </lineage>
</organism>
<dbReference type="InterPro" id="IPR001851">
    <property type="entry name" value="ABC_transp_permease"/>
</dbReference>
<feature type="transmembrane region" description="Helical" evidence="9">
    <location>
        <begin position="178"/>
        <end position="197"/>
    </location>
</feature>